<dbReference type="GO" id="GO:0005739">
    <property type="term" value="C:mitochondrion"/>
    <property type="evidence" value="ECO:0007669"/>
    <property type="project" value="TreeGrafter"/>
</dbReference>
<dbReference type="Proteomes" id="UP000694545">
    <property type="component" value="Unplaced"/>
</dbReference>
<keyword evidence="1" id="KW-0001">2Fe-2S</keyword>
<dbReference type="GO" id="GO:0051537">
    <property type="term" value="F:2 iron, 2 sulfur cluster binding"/>
    <property type="evidence" value="ECO:0007669"/>
    <property type="project" value="UniProtKB-KW"/>
</dbReference>
<evidence type="ECO:0000259" key="6">
    <source>
        <dbReference type="SMART" id="SM00704"/>
    </source>
</evidence>
<dbReference type="GeneID" id="123030627"/>
<keyword evidence="3" id="KW-0408">Iron</keyword>
<feature type="domain" description="Iron-binding zinc finger CDGSH type" evidence="6">
    <location>
        <begin position="82"/>
        <end position="119"/>
    </location>
</feature>
<evidence type="ECO:0000313" key="7">
    <source>
        <dbReference type="Ensembl" id="ENSVKKP00000001199.1"/>
    </source>
</evidence>
<dbReference type="OrthoDB" id="15717at2759"/>
<keyword evidence="8" id="KW-1185">Reference proteome</keyword>
<evidence type="ECO:0000256" key="5">
    <source>
        <dbReference type="ARBA" id="ARBA00034078"/>
    </source>
</evidence>
<dbReference type="Pfam" id="PF09360">
    <property type="entry name" value="zf-CDGSH"/>
    <property type="match status" value="1"/>
</dbReference>
<dbReference type="OMA" id="CRLFFSQ"/>
<dbReference type="PANTHER" id="PTHR46491">
    <property type="entry name" value="CDGSH IRON SULFUR DOMAIN PROTEIN HOMOLOG"/>
    <property type="match status" value="1"/>
</dbReference>
<keyword evidence="2" id="KW-0479">Metal-binding</keyword>
<dbReference type="Ensembl" id="ENSVKKT00000001246.1">
    <property type="protein sequence ID" value="ENSVKKP00000001199.1"/>
    <property type="gene ID" value="ENSVKKG00000000983.1"/>
</dbReference>
<dbReference type="KEGG" id="vko:123030627"/>
<proteinExistence type="predicted"/>
<dbReference type="PANTHER" id="PTHR46491:SF3">
    <property type="entry name" value="CDGSH IRON-SULFUR DOMAIN-CONTAINING PROTEIN 3, MITOCHONDRIAL"/>
    <property type="match status" value="1"/>
</dbReference>
<evidence type="ECO:0000256" key="2">
    <source>
        <dbReference type="ARBA" id="ARBA00022723"/>
    </source>
</evidence>
<evidence type="ECO:0000256" key="4">
    <source>
        <dbReference type="ARBA" id="ARBA00023014"/>
    </source>
</evidence>
<dbReference type="SMART" id="SM00704">
    <property type="entry name" value="ZnF_CDGSH"/>
    <property type="match status" value="2"/>
</dbReference>
<dbReference type="Gene3D" id="3.40.5.90">
    <property type="entry name" value="CDGSH iron-sulfur domain, mitoNEET-type"/>
    <property type="match status" value="2"/>
</dbReference>
<reference evidence="7" key="1">
    <citation type="submission" date="2025-08" db="UniProtKB">
        <authorList>
            <consortium name="Ensembl"/>
        </authorList>
    </citation>
    <scope>IDENTIFICATION</scope>
</reference>
<gene>
    <name evidence="7" type="primary">CISD3</name>
</gene>
<evidence type="ECO:0000256" key="3">
    <source>
        <dbReference type="ARBA" id="ARBA00023004"/>
    </source>
</evidence>
<dbReference type="GO" id="GO:0046872">
    <property type="term" value="F:metal ion binding"/>
    <property type="evidence" value="ECO:0007669"/>
    <property type="project" value="UniProtKB-KW"/>
</dbReference>
<keyword evidence="4" id="KW-0411">Iron-sulfur</keyword>
<evidence type="ECO:0000313" key="8">
    <source>
        <dbReference type="Proteomes" id="UP000694545"/>
    </source>
</evidence>
<evidence type="ECO:0000256" key="1">
    <source>
        <dbReference type="ARBA" id="ARBA00022714"/>
    </source>
</evidence>
<dbReference type="AlphaFoldDB" id="A0A8D2KQS6"/>
<dbReference type="CTD" id="284106"/>
<accession>A0A8D2KQS6</accession>
<dbReference type="InterPro" id="IPR052950">
    <property type="entry name" value="CISD"/>
</dbReference>
<sequence length="129" mass="14133">MPKLQAVGALISPVAGSLARISFSQIRNCSAASASSAQPVIGAKHPFQVDLEAGKRYSWCSCGHSQKQPFCDGSHKKYAPKLSPLRFQLEEAKEAWLCGCKYTKNPPYCDGTHKEEFVQKANLHSQPLL</sequence>
<reference evidence="7" key="2">
    <citation type="submission" date="2025-09" db="UniProtKB">
        <authorList>
            <consortium name="Ensembl"/>
        </authorList>
    </citation>
    <scope>IDENTIFICATION</scope>
</reference>
<feature type="domain" description="Iron-binding zinc finger CDGSH type" evidence="6">
    <location>
        <begin position="44"/>
        <end position="81"/>
    </location>
</feature>
<dbReference type="RefSeq" id="XP_044300647.1">
    <property type="nucleotide sequence ID" value="XM_044444712.1"/>
</dbReference>
<dbReference type="InterPro" id="IPR042216">
    <property type="entry name" value="MitoNEET_CISD"/>
</dbReference>
<dbReference type="InterPro" id="IPR018967">
    <property type="entry name" value="FeS-contain_CDGSH-typ"/>
</dbReference>
<protein>
    <recommendedName>
        <fullName evidence="6">Iron-binding zinc finger CDGSH type domain-containing protein</fullName>
    </recommendedName>
</protein>
<organism evidence="7 8">
    <name type="scientific">Varanus komodoensis</name>
    <name type="common">Komodo dragon</name>
    <dbReference type="NCBI Taxonomy" id="61221"/>
    <lineage>
        <taxon>Eukaryota</taxon>
        <taxon>Metazoa</taxon>
        <taxon>Chordata</taxon>
        <taxon>Craniata</taxon>
        <taxon>Vertebrata</taxon>
        <taxon>Euteleostomi</taxon>
        <taxon>Lepidosauria</taxon>
        <taxon>Squamata</taxon>
        <taxon>Bifurcata</taxon>
        <taxon>Unidentata</taxon>
        <taxon>Episquamata</taxon>
        <taxon>Toxicofera</taxon>
        <taxon>Anguimorpha</taxon>
        <taxon>Paleoanguimorpha</taxon>
        <taxon>Varanoidea</taxon>
        <taxon>Varanidae</taxon>
        <taxon>Varanus</taxon>
    </lineage>
</organism>
<name>A0A8D2KQS6_VARKO</name>
<comment type="cofactor">
    <cofactor evidence="5">
        <name>[2Fe-2S] cluster</name>
        <dbReference type="ChEBI" id="CHEBI:190135"/>
    </cofactor>
</comment>